<feature type="binding site" evidence="11">
    <location>
        <begin position="26"/>
        <end position="34"/>
    </location>
    <ligand>
        <name>ATP</name>
        <dbReference type="ChEBI" id="CHEBI:30616"/>
    </ligand>
</feature>
<dbReference type="OrthoDB" id="8693905at2759"/>
<feature type="binding site" evidence="11 12">
    <location>
        <position position="49"/>
    </location>
    <ligand>
        <name>ATP</name>
        <dbReference type="ChEBI" id="CHEBI:30616"/>
    </ligand>
</feature>
<evidence type="ECO:0000313" key="16">
    <source>
        <dbReference type="Proteomes" id="UP001652642"/>
    </source>
</evidence>
<comment type="function">
    <text evidence="9">Serine/threonine kinase that plays a role in the response to environmental stress. Appears to act upstream of the JUN N-terminal pathway.</text>
</comment>
<dbReference type="SUPFAM" id="SSF56112">
    <property type="entry name" value="Protein kinase-like (PK-like)"/>
    <property type="match status" value="1"/>
</dbReference>
<evidence type="ECO:0000256" key="6">
    <source>
        <dbReference type="ARBA" id="ARBA00022741"/>
    </source>
</evidence>
<dbReference type="GO" id="GO:0005524">
    <property type="term" value="F:ATP binding"/>
    <property type="evidence" value="ECO:0007669"/>
    <property type="project" value="UniProtKB-UniRule"/>
</dbReference>
<evidence type="ECO:0000313" key="17">
    <source>
        <dbReference type="RefSeq" id="XP_020642901.2"/>
    </source>
</evidence>
<evidence type="ECO:0000256" key="8">
    <source>
        <dbReference type="ARBA" id="ARBA00022840"/>
    </source>
</evidence>
<dbReference type="InterPro" id="IPR011009">
    <property type="entry name" value="Kinase-like_dom_sf"/>
</dbReference>
<feature type="domain" description="Protein kinase" evidence="14">
    <location>
        <begin position="20"/>
        <end position="277"/>
    </location>
</feature>
<sequence length="840" mass="93607">MDARERTVLDISTRNPQEDFELLQRVGGGTYGEVYKARNKETGKLAAIKIVKMEADDDCAIIQQEILMVKTCKHHNITAYYSSYIRFNKLWICMEYCAGGSLQDIYQATGPLSELQIAFICRETLQGLSYLHRQGKIHRDIKGANILLNDHGEVKLADFGISAQLSATFARRMSFIGTPYWMAPEVAAVEVKGGYNELCDVWSVGITAIELAELQPPMFDVHPLRVLVLMSKSGYQPPKLKEKTQWTPAFHNFVKVTLTKNPKKRPSASKMLTHQLVAQPGLSPSLTLDLLEKVRDPDKLTSCRDEADEEEQEPPPPPVPRRIHSSRRQGVTSPGCTEHQAHNFGLGLRNRRSLDSPDFTELNTDPRYGTGGNLYSSAFSGRGNETDSDDDYDDVDIPSRNDASSHASPADLPPPLPPKPKQRVSPEEILAANRPAVGCPSKPISWGRCSSGPMTGQLPHLMVSTVAQASVLTAKSAPDLSSVLPTDEPPVLPPKPEKKPKPEKSFFKKVFNECPLHITSATAWTHPNTSDLHLILGAEEGIFALNRNEADPTLELLYHSRTTWVYCIENVLMSLSGKSSQLFSHNLLGLYEQSRRDQRSGVYISPHRLLPRKNVVTTKIPDTKGCQRCCTARDAPSCRHYLCGALEAGVVLLQWYEPMQKFMLVKYFDFPLPSPLPIFEMLMAPDEEYPLVCIGVSRGPPGQAVQFQIINLNSLTSWFVSEDSDPVCSSPLQVTQLDSKTVLVLMDRSLQFVSLQGFPLEGHPELTFDVAMESVAVVNKWMHTCWHHGVQTWLLGSGKLAQDVWDRRWTFHLLGASSTVVLETRPVDEPNATSNLYVSE</sequence>
<dbReference type="PROSITE" id="PS00107">
    <property type="entry name" value="PROTEIN_KINASE_ATP"/>
    <property type="match status" value="1"/>
</dbReference>
<dbReference type="InterPro" id="IPR021160">
    <property type="entry name" value="MAPKKKK"/>
</dbReference>
<comment type="catalytic activity">
    <reaction evidence="9">
        <text>L-threonyl-[protein] + ATP = O-phospho-L-threonyl-[protein] + ADP + H(+)</text>
        <dbReference type="Rhea" id="RHEA:46608"/>
        <dbReference type="Rhea" id="RHEA-COMP:11060"/>
        <dbReference type="Rhea" id="RHEA-COMP:11605"/>
        <dbReference type="ChEBI" id="CHEBI:15378"/>
        <dbReference type="ChEBI" id="CHEBI:30013"/>
        <dbReference type="ChEBI" id="CHEBI:30616"/>
        <dbReference type="ChEBI" id="CHEBI:61977"/>
        <dbReference type="ChEBI" id="CHEBI:456216"/>
        <dbReference type="EC" id="2.7.11.1"/>
    </reaction>
</comment>
<keyword evidence="7 9" id="KW-0418">Kinase</keyword>
<dbReference type="InterPro" id="IPR001180">
    <property type="entry name" value="CNH_dom"/>
</dbReference>
<dbReference type="Proteomes" id="UP001652642">
    <property type="component" value="Chromosome 9"/>
</dbReference>
<evidence type="ECO:0000256" key="1">
    <source>
        <dbReference type="ARBA" id="ARBA00001946"/>
    </source>
</evidence>
<feature type="compositionally biased region" description="Acidic residues" evidence="13">
    <location>
        <begin position="386"/>
        <end position="396"/>
    </location>
</feature>
<dbReference type="SMART" id="SM00220">
    <property type="entry name" value="S_TKc"/>
    <property type="match status" value="1"/>
</dbReference>
<dbReference type="RefSeq" id="XP_020642901.2">
    <property type="nucleotide sequence ID" value="XM_020787242.2"/>
</dbReference>
<dbReference type="EC" id="2.7.11.1" evidence="9"/>
<dbReference type="GO" id="GO:0005737">
    <property type="term" value="C:cytoplasm"/>
    <property type="evidence" value="ECO:0007669"/>
    <property type="project" value="TreeGrafter"/>
</dbReference>
<dbReference type="Pfam" id="PF00069">
    <property type="entry name" value="Pkinase"/>
    <property type="match status" value="1"/>
</dbReference>
<evidence type="ECO:0000256" key="10">
    <source>
        <dbReference type="PIRSR" id="PIRSR038172-1"/>
    </source>
</evidence>
<evidence type="ECO:0000259" key="15">
    <source>
        <dbReference type="PROSITE" id="PS50219"/>
    </source>
</evidence>
<accession>A0A6J0T2N1</accession>
<evidence type="ECO:0000256" key="7">
    <source>
        <dbReference type="ARBA" id="ARBA00022777"/>
    </source>
</evidence>
<dbReference type="InterPro" id="IPR017441">
    <property type="entry name" value="Protein_kinase_ATP_BS"/>
</dbReference>
<dbReference type="KEGG" id="pvt:110075746"/>
<keyword evidence="6 9" id="KW-0547">Nucleotide-binding</keyword>
<keyword evidence="16" id="KW-1185">Reference proteome</keyword>
<keyword evidence="4" id="KW-0597">Phosphoprotein</keyword>
<feature type="region of interest" description="Disordered" evidence="13">
    <location>
        <begin position="480"/>
        <end position="502"/>
    </location>
</feature>
<dbReference type="PROSITE" id="PS50219">
    <property type="entry name" value="CNH"/>
    <property type="match status" value="1"/>
</dbReference>
<evidence type="ECO:0000256" key="11">
    <source>
        <dbReference type="PIRSR" id="PIRSR038172-2"/>
    </source>
</evidence>
<keyword evidence="3 9" id="KW-0723">Serine/threonine-protein kinase</keyword>
<dbReference type="Pfam" id="PF00780">
    <property type="entry name" value="CNH"/>
    <property type="match status" value="1"/>
</dbReference>
<dbReference type="Gene3D" id="1.10.510.10">
    <property type="entry name" value="Transferase(Phosphotransferase) domain 1"/>
    <property type="match status" value="1"/>
</dbReference>
<evidence type="ECO:0000256" key="12">
    <source>
        <dbReference type="PROSITE-ProRule" id="PRU10141"/>
    </source>
</evidence>
<gene>
    <name evidence="17" type="primary">MAP4K1</name>
</gene>
<comment type="similarity">
    <text evidence="2 9">Belongs to the protein kinase superfamily. STE Ser/Thr protein kinase family. STE20 subfamily.</text>
</comment>
<name>A0A6J0T2N1_9SAUR</name>
<dbReference type="InterPro" id="IPR000719">
    <property type="entry name" value="Prot_kinase_dom"/>
</dbReference>
<comment type="cofactor">
    <cofactor evidence="1 9">
        <name>Mg(2+)</name>
        <dbReference type="ChEBI" id="CHEBI:18420"/>
    </cofactor>
</comment>
<organism evidence="16 17">
    <name type="scientific">Pogona vitticeps</name>
    <name type="common">central bearded dragon</name>
    <dbReference type="NCBI Taxonomy" id="103695"/>
    <lineage>
        <taxon>Eukaryota</taxon>
        <taxon>Metazoa</taxon>
        <taxon>Chordata</taxon>
        <taxon>Craniata</taxon>
        <taxon>Vertebrata</taxon>
        <taxon>Euteleostomi</taxon>
        <taxon>Lepidosauria</taxon>
        <taxon>Squamata</taxon>
        <taxon>Bifurcata</taxon>
        <taxon>Unidentata</taxon>
        <taxon>Episquamata</taxon>
        <taxon>Toxicofera</taxon>
        <taxon>Iguania</taxon>
        <taxon>Acrodonta</taxon>
        <taxon>Agamidae</taxon>
        <taxon>Amphibolurinae</taxon>
        <taxon>Pogona</taxon>
    </lineage>
</organism>
<evidence type="ECO:0000256" key="13">
    <source>
        <dbReference type="SAM" id="MobiDB-lite"/>
    </source>
</evidence>
<dbReference type="GeneID" id="110075746"/>
<proteinExistence type="inferred from homology"/>
<evidence type="ECO:0000256" key="5">
    <source>
        <dbReference type="ARBA" id="ARBA00022679"/>
    </source>
</evidence>
<dbReference type="InterPro" id="IPR050629">
    <property type="entry name" value="STE20/SPS1-PAK"/>
</dbReference>
<dbReference type="InParanoid" id="A0A6J0T2N1"/>
<reference evidence="17" key="1">
    <citation type="submission" date="2025-08" db="UniProtKB">
        <authorList>
            <consortium name="RefSeq"/>
        </authorList>
    </citation>
    <scope>IDENTIFICATION</scope>
</reference>
<evidence type="ECO:0000256" key="4">
    <source>
        <dbReference type="ARBA" id="ARBA00022553"/>
    </source>
</evidence>
<evidence type="ECO:0000256" key="3">
    <source>
        <dbReference type="ARBA" id="ARBA00022527"/>
    </source>
</evidence>
<keyword evidence="8 9" id="KW-0067">ATP-binding</keyword>
<dbReference type="PIRSF" id="PIRSF038172">
    <property type="entry name" value="MAPKKKK"/>
    <property type="match status" value="1"/>
</dbReference>
<evidence type="ECO:0000259" key="14">
    <source>
        <dbReference type="PROSITE" id="PS50011"/>
    </source>
</evidence>
<feature type="region of interest" description="Disordered" evidence="13">
    <location>
        <begin position="303"/>
        <end position="424"/>
    </location>
</feature>
<keyword evidence="5 9" id="KW-0808">Transferase</keyword>
<dbReference type="PANTHER" id="PTHR48012:SF15">
    <property type="entry name" value="MITOGEN-ACTIVATED PROTEIN KINASE KINASE KINASE KINASE 1"/>
    <property type="match status" value="1"/>
</dbReference>
<evidence type="ECO:0000256" key="2">
    <source>
        <dbReference type="ARBA" id="ARBA00008874"/>
    </source>
</evidence>
<dbReference type="GO" id="GO:0008349">
    <property type="term" value="F:MAP kinase kinase kinase kinase activity"/>
    <property type="evidence" value="ECO:0007669"/>
    <property type="project" value="InterPro"/>
</dbReference>
<evidence type="ECO:0000256" key="9">
    <source>
        <dbReference type="PIRNR" id="PIRNR038172"/>
    </source>
</evidence>
<feature type="active site" description="Proton acceptor" evidence="10">
    <location>
        <position position="140"/>
    </location>
</feature>
<dbReference type="AlphaFoldDB" id="A0A6J0T2N1"/>
<dbReference type="PROSITE" id="PS50011">
    <property type="entry name" value="PROTEIN_KINASE_DOM"/>
    <property type="match status" value="1"/>
</dbReference>
<dbReference type="CDD" id="cd06613">
    <property type="entry name" value="STKc_MAP4K3_like"/>
    <property type="match status" value="1"/>
</dbReference>
<dbReference type="PANTHER" id="PTHR48012">
    <property type="entry name" value="STERILE20-LIKE KINASE, ISOFORM B-RELATED"/>
    <property type="match status" value="1"/>
</dbReference>
<comment type="catalytic activity">
    <reaction evidence="9">
        <text>L-seryl-[protein] + ATP = O-phospho-L-seryl-[protein] + ADP + H(+)</text>
        <dbReference type="Rhea" id="RHEA:17989"/>
        <dbReference type="Rhea" id="RHEA-COMP:9863"/>
        <dbReference type="Rhea" id="RHEA-COMP:11604"/>
        <dbReference type="ChEBI" id="CHEBI:15378"/>
        <dbReference type="ChEBI" id="CHEBI:29999"/>
        <dbReference type="ChEBI" id="CHEBI:30616"/>
        <dbReference type="ChEBI" id="CHEBI:83421"/>
        <dbReference type="ChEBI" id="CHEBI:456216"/>
        <dbReference type="EC" id="2.7.11.1"/>
    </reaction>
</comment>
<protein>
    <recommendedName>
        <fullName evidence="9">Mitogen-activated protein kinase kinase kinase kinase</fullName>
        <ecNumber evidence="9">2.7.11.1</ecNumber>
    </recommendedName>
</protein>
<dbReference type="SMART" id="SM00036">
    <property type="entry name" value="CNH"/>
    <property type="match status" value="1"/>
</dbReference>
<dbReference type="CTD" id="11184"/>
<feature type="domain" description="CNH" evidence="15">
    <location>
        <begin position="515"/>
        <end position="819"/>
    </location>
</feature>